<gene>
    <name evidence="2" type="ORF">N656DRAFT_434312</name>
</gene>
<protein>
    <submittedName>
        <fullName evidence="2">Uncharacterized protein</fullName>
    </submittedName>
</protein>
<organism evidence="2 3">
    <name type="scientific">Canariomyces notabilis</name>
    <dbReference type="NCBI Taxonomy" id="2074819"/>
    <lineage>
        <taxon>Eukaryota</taxon>
        <taxon>Fungi</taxon>
        <taxon>Dikarya</taxon>
        <taxon>Ascomycota</taxon>
        <taxon>Pezizomycotina</taxon>
        <taxon>Sordariomycetes</taxon>
        <taxon>Sordariomycetidae</taxon>
        <taxon>Sordariales</taxon>
        <taxon>Chaetomiaceae</taxon>
        <taxon>Canariomyces</taxon>
    </lineage>
</organism>
<evidence type="ECO:0000313" key="2">
    <source>
        <dbReference type="EMBL" id="KAK4108267.1"/>
    </source>
</evidence>
<dbReference type="AlphaFoldDB" id="A0AAN6T8Z3"/>
<evidence type="ECO:0000256" key="1">
    <source>
        <dbReference type="SAM" id="MobiDB-lite"/>
    </source>
</evidence>
<name>A0AAN6T8Z3_9PEZI</name>
<feature type="compositionally biased region" description="Basic and acidic residues" evidence="1">
    <location>
        <begin position="35"/>
        <end position="46"/>
    </location>
</feature>
<dbReference type="Proteomes" id="UP001302812">
    <property type="component" value="Unassembled WGS sequence"/>
</dbReference>
<evidence type="ECO:0000313" key="3">
    <source>
        <dbReference type="Proteomes" id="UP001302812"/>
    </source>
</evidence>
<accession>A0AAN6T8Z3</accession>
<feature type="region of interest" description="Disordered" evidence="1">
    <location>
        <begin position="1"/>
        <end position="47"/>
    </location>
</feature>
<comment type="caution">
    <text evidence="2">The sequence shown here is derived from an EMBL/GenBank/DDBJ whole genome shotgun (WGS) entry which is preliminary data.</text>
</comment>
<proteinExistence type="predicted"/>
<sequence length="157" mass="17572">MFTCTSGLPSPRLKKRPLEKANPHHKTSAATSFHPTEESASAEHSKNPSQDALIFRHASMMLHVCTVPYLSLPEWRTRGTSTLGFMDIFLQPKLCSCKNLAWKPYRPPRSGTTPIIIYTTVFSEYLLGFLSGINNHHGAFRHCISQFPVRSHPAIGP</sequence>
<keyword evidence="3" id="KW-1185">Reference proteome</keyword>
<reference evidence="2" key="2">
    <citation type="submission" date="2023-05" db="EMBL/GenBank/DDBJ databases">
        <authorList>
            <consortium name="Lawrence Berkeley National Laboratory"/>
            <person name="Steindorff A."/>
            <person name="Hensen N."/>
            <person name="Bonometti L."/>
            <person name="Westerberg I."/>
            <person name="Brannstrom I.O."/>
            <person name="Guillou S."/>
            <person name="Cros-Aarteil S."/>
            <person name="Calhoun S."/>
            <person name="Haridas S."/>
            <person name="Kuo A."/>
            <person name="Mondo S."/>
            <person name="Pangilinan J."/>
            <person name="Riley R."/>
            <person name="Labutti K."/>
            <person name="Andreopoulos B."/>
            <person name="Lipzen A."/>
            <person name="Chen C."/>
            <person name="Yanf M."/>
            <person name="Daum C."/>
            <person name="Ng V."/>
            <person name="Clum A."/>
            <person name="Ohm R."/>
            <person name="Martin F."/>
            <person name="Silar P."/>
            <person name="Natvig D."/>
            <person name="Lalanne C."/>
            <person name="Gautier V."/>
            <person name="Ament-Velasquez S.L."/>
            <person name="Kruys A."/>
            <person name="Hutchinson M.I."/>
            <person name="Powell A.J."/>
            <person name="Barry K."/>
            <person name="Miller A.N."/>
            <person name="Grigoriev I.V."/>
            <person name="Debuchy R."/>
            <person name="Gladieux P."/>
            <person name="Thoren M.H."/>
            <person name="Johannesson H."/>
        </authorList>
    </citation>
    <scope>NUCLEOTIDE SEQUENCE</scope>
    <source>
        <strain evidence="2">CBS 508.74</strain>
    </source>
</reference>
<dbReference type="GeneID" id="89933765"/>
<reference evidence="2" key="1">
    <citation type="journal article" date="2023" name="Mol. Phylogenet. Evol.">
        <title>Genome-scale phylogeny and comparative genomics of the fungal order Sordariales.</title>
        <authorList>
            <person name="Hensen N."/>
            <person name="Bonometti L."/>
            <person name="Westerberg I."/>
            <person name="Brannstrom I.O."/>
            <person name="Guillou S."/>
            <person name="Cros-Aarteil S."/>
            <person name="Calhoun S."/>
            <person name="Haridas S."/>
            <person name="Kuo A."/>
            <person name="Mondo S."/>
            <person name="Pangilinan J."/>
            <person name="Riley R."/>
            <person name="LaButti K."/>
            <person name="Andreopoulos B."/>
            <person name="Lipzen A."/>
            <person name="Chen C."/>
            <person name="Yan M."/>
            <person name="Daum C."/>
            <person name="Ng V."/>
            <person name="Clum A."/>
            <person name="Steindorff A."/>
            <person name="Ohm R.A."/>
            <person name="Martin F."/>
            <person name="Silar P."/>
            <person name="Natvig D.O."/>
            <person name="Lalanne C."/>
            <person name="Gautier V."/>
            <person name="Ament-Velasquez S.L."/>
            <person name="Kruys A."/>
            <person name="Hutchinson M.I."/>
            <person name="Powell A.J."/>
            <person name="Barry K."/>
            <person name="Miller A.N."/>
            <person name="Grigoriev I.V."/>
            <person name="Debuchy R."/>
            <person name="Gladieux P."/>
            <person name="Hiltunen Thoren M."/>
            <person name="Johannesson H."/>
        </authorList>
    </citation>
    <scope>NUCLEOTIDE SEQUENCE</scope>
    <source>
        <strain evidence="2">CBS 508.74</strain>
    </source>
</reference>
<dbReference type="EMBL" id="MU853364">
    <property type="protein sequence ID" value="KAK4108267.1"/>
    <property type="molecule type" value="Genomic_DNA"/>
</dbReference>
<dbReference type="RefSeq" id="XP_064665837.1">
    <property type="nucleotide sequence ID" value="XM_064809641.1"/>
</dbReference>